<dbReference type="GO" id="GO:0035091">
    <property type="term" value="F:phosphatidylinositol binding"/>
    <property type="evidence" value="ECO:0007669"/>
    <property type="project" value="InterPro"/>
</dbReference>
<dbReference type="GO" id="GO:0010008">
    <property type="term" value="C:endosome membrane"/>
    <property type="evidence" value="ECO:0007669"/>
    <property type="project" value="TreeGrafter"/>
</dbReference>
<evidence type="ECO:0000313" key="3">
    <source>
        <dbReference type="EMBL" id="SSX18035.1"/>
    </source>
</evidence>
<dbReference type="EMBL" id="UFQT01000023">
    <property type="protein sequence ID" value="SSX18035.1"/>
    <property type="molecule type" value="Genomic_DNA"/>
</dbReference>
<dbReference type="VEuPathDB" id="VectorBase:CSON006366"/>
<dbReference type="GO" id="GO:0005829">
    <property type="term" value="C:cytosol"/>
    <property type="evidence" value="ECO:0007669"/>
    <property type="project" value="GOC"/>
</dbReference>
<dbReference type="CDD" id="cd07623">
    <property type="entry name" value="BAR_SNX1_2"/>
    <property type="match status" value="1"/>
</dbReference>
<proteinExistence type="inferred from homology"/>
<organism evidence="3">
    <name type="scientific">Culicoides sonorensis</name>
    <name type="common">Biting midge</name>
    <dbReference type="NCBI Taxonomy" id="179676"/>
    <lineage>
        <taxon>Eukaryota</taxon>
        <taxon>Metazoa</taxon>
        <taxon>Ecdysozoa</taxon>
        <taxon>Arthropoda</taxon>
        <taxon>Hexapoda</taxon>
        <taxon>Insecta</taxon>
        <taxon>Pterygota</taxon>
        <taxon>Neoptera</taxon>
        <taxon>Endopterygota</taxon>
        <taxon>Diptera</taxon>
        <taxon>Nematocera</taxon>
        <taxon>Chironomoidea</taxon>
        <taxon>Ceratopogonidae</taxon>
        <taxon>Ceratopogoninae</taxon>
        <taxon>Culicoides</taxon>
        <taxon>Monoculicoides</taxon>
    </lineage>
</organism>
<dbReference type="GO" id="GO:0034498">
    <property type="term" value="P:early endosome to Golgi transport"/>
    <property type="evidence" value="ECO:0007669"/>
    <property type="project" value="TreeGrafter"/>
</dbReference>
<dbReference type="SMART" id="SM00312">
    <property type="entry name" value="PX"/>
    <property type="match status" value="1"/>
</dbReference>
<gene>
    <name evidence="3" type="primary">CSON006366</name>
</gene>
<dbReference type="InterPro" id="IPR027267">
    <property type="entry name" value="AH/BAR_dom_sf"/>
</dbReference>
<name>A0A336LK23_CULSO</name>
<dbReference type="AlphaFoldDB" id="A0A336LK23"/>
<sequence length="453" mass="52500">MMMETNDENLQNDKSFDTIEINPPQFEEDDSAKSYIHENSISKKNYSDCNQSISITVEEPQKVGDGIGVCTTVYNVPGFKKTESITLRRFSDFLGLYDILVGKYLRTGHIIPAPPQKNIIGTTKVKMTNQQNEIKPSINNDWLESRRASLERYLNRTAQFKILRTDPDFINFLESDEELPRAVSTSTLSGAGVLRLFNKVGETVNKITYRMDENDQWFNDKINEIEVIDIHLQKMYVATKNLSLNRKELASYTGHVAKAAAVLSACEEHTELSRALSQLANIEEKIELLRSEQANSDFYILSEQIKDYIGLISAVKDVFHERVKTFQNWEYAQLQLTKKRENLAKLEGSGRNEKLDWAEKEVDEVKFMITSIRNYSFLIILIPLQKWNSKVVKLEKEFTNISNQIKIEIEEFDMQRVYDFKSLTIKYIEDQMAHQNQLMKYWQAYLSTANELV</sequence>
<dbReference type="Gene3D" id="1.20.1270.60">
    <property type="entry name" value="Arfaptin homology (AH) domain/BAR domain"/>
    <property type="match status" value="1"/>
</dbReference>
<protein>
    <submittedName>
        <fullName evidence="3">CSON006366 protein</fullName>
    </submittedName>
</protein>
<dbReference type="PROSITE" id="PS50195">
    <property type="entry name" value="PX"/>
    <property type="match status" value="1"/>
</dbReference>
<dbReference type="InterPro" id="IPR036871">
    <property type="entry name" value="PX_dom_sf"/>
</dbReference>
<dbReference type="PANTHER" id="PTHR10555">
    <property type="entry name" value="SORTING NEXIN"/>
    <property type="match status" value="1"/>
</dbReference>
<dbReference type="InterPro" id="IPR001683">
    <property type="entry name" value="PX_dom"/>
</dbReference>
<feature type="domain" description="PX" evidence="2">
    <location>
        <begin position="1"/>
        <end position="179"/>
    </location>
</feature>
<reference evidence="3" key="1">
    <citation type="submission" date="2018-07" db="EMBL/GenBank/DDBJ databases">
        <authorList>
            <person name="Quirk P.G."/>
            <person name="Krulwich T.A."/>
        </authorList>
    </citation>
    <scope>NUCLEOTIDE SEQUENCE</scope>
</reference>
<accession>A0A336LK23</accession>
<dbReference type="Gene3D" id="3.30.1520.10">
    <property type="entry name" value="Phox-like domain"/>
    <property type="match status" value="1"/>
</dbReference>
<dbReference type="InterPro" id="IPR015404">
    <property type="entry name" value="Vps5_C"/>
</dbReference>
<evidence type="ECO:0000256" key="1">
    <source>
        <dbReference type="ARBA" id="ARBA00010883"/>
    </source>
</evidence>
<comment type="similarity">
    <text evidence="1">Belongs to the sorting nexin family.</text>
</comment>
<dbReference type="PANTHER" id="PTHR10555:SF170">
    <property type="entry name" value="FI18122P1"/>
    <property type="match status" value="1"/>
</dbReference>
<dbReference type="SUPFAM" id="SSF64268">
    <property type="entry name" value="PX domain"/>
    <property type="match status" value="1"/>
</dbReference>
<dbReference type="Pfam" id="PF00787">
    <property type="entry name" value="PX"/>
    <property type="match status" value="1"/>
</dbReference>
<dbReference type="Pfam" id="PF09325">
    <property type="entry name" value="Vps5"/>
    <property type="match status" value="2"/>
</dbReference>
<evidence type="ECO:0000259" key="2">
    <source>
        <dbReference type="PROSITE" id="PS50195"/>
    </source>
</evidence>